<accession>A0ABV6MVF7</accession>
<comment type="caution">
    <text evidence="1">The sequence shown here is derived from an EMBL/GenBank/DDBJ whole genome shotgun (WGS) entry which is preliminary data.</text>
</comment>
<reference evidence="1 2" key="1">
    <citation type="submission" date="2024-09" db="EMBL/GenBank/DDBJ databases">
        <authorList>
            <person name="Sun Q."/>
            <person name="Mori K."/>
        </authorList>
    </citation>
    <scope>NUCLEOTIDE SEQUENCE [LARGE SCALE GENOMIC DNA]</scope>
    <source>
        <strain evidence="1 2">TBRC 1432</strain>
    </source>
</reference>
<name>A0ABV6MVF7_9PSEU</name>
<dbReference type="InterPro" id="IPR047975">
    <property type="entry name" value="Heme_bind_FMP"/>
</dbReference>
<evidence type="ECO:0000313" key="2">
    <source>
        <dbReference type="Proteomes" id="UP001589810"/>
    </source>
</evidence>
<sequence length="285" mass="30070">METVFRASAPVADAGPDLGPLLELPGTWVGNGFNLISRPDQHNNKPFFLELNTTRETLSFTPIGAPIPNRGSGQDDIFFLGVHYLQQISDGVTSGALHLEPGMWLNVPATTDPVAPASVVRMATIPHGDALLAQGSSLVVDGPPVIAPADSTPTFSTGPNVGQKLTGAYLDPFTTTPLPPGIPAGAIADPNVVLTEAISQQKIVETTVLIISTTTDVGGTTGGIQNIPFVVKNANATALSAIFWIEKVQNDDGSTFMQLQYTQQVTLDFLGINWPHIQVATLVKQ</sequence>
<gene>
    <name evidence="1" type="ORF">ACFFH7_22295</name>
</gene>
<dbReference type="Proteomes" id="UP001589810">
    <property type="component" value="Unassembled WGS sequence"/>
</dbReference>
<evidence type="ECO:0000313" key="1">
    <source>
        <dbReference type="EMBL" id="MFC0544252.1"/>
    </source>
</evidence>
<organism evidence="1 2">
    <name type="scientific">Kutzneria chonburiensis</name>
    <dbReference type="NCBI Taxonomy" id="1483604"/>
    <lineage>
        <taxon>Bacteria</taxon>
        <taxon>Bacillati</taxon>
        <taxon>Actinomycetota</taxon>
        <taxon>Actinomycetes</taxon>
        <taxon>Pseudonocardiales</taxon>
        <taxon>Pseudonocardiaceae</taxon>
        <taxon>Kutzneria</taxon>
    </lineage>
</organism>
<proteinExistence type="predicted"/>
<protein>
    <submittedName>
        <fullName evidence="1">Heme-binding protein</fullName>
    </submittedName>
</protein>
<dbReference type="RefSeq" id="WP_273935751.1">
    <property type="nucleotide sequence ID" value="NZ_CP097263.1"/>
</dbReference>
<dbReference type="EMBL" id="JBHLUD010000007">
    <property type="protein sequence ID" value="MFC0544252.1"/>
    <property type="molecule type" value="Genomic_DNA"/>
</dbReference>
<keyword evidence="2" id="KW-1185">Reference proteome</keyword>
<dbReference type="NCBIfam" id="NF040572">
    <property type="entry name" value="heme_bind_FMP"/>
    <property type="match status" value="1"/>
</dbReference>